<dbReference type="RefSeq" id="WP_074473059.1">
    <property type="nucleotide sequence ID" value="NZ_FMCT01000002.1"/>
</dbReference>
<reference evidence="6 9" key="3">
    <citation type="submission" date="2020-07" db="EMBL/GenBank/DDBJ databases">
        <title>A bifunctional nitrone conjugated secondary metabolite targeting the ribosome.</title>
        <authorList>
            <person name="Limbrick E.M."/>
            <person name="Graf M."/>
            <person name="Derewacz D.K."/>
            <person name="Nguyen F."/>
            <person name="Spraggins J.M."/>
            <person name="Wieland M."/>
            <person name="Ynigez-Gutierrez A.E."/>
            <person name="Reisman B.J."/>
            <person name="Zinshteyn B."/>
            <person name="McCulloch K."/>
            <person name="Iverson T.M."/>
            <person name="Green R."/>
            <person name="Wilson D.N."/>
            <person name="Bachmann B.O."/>
        </authorList>
    </citation>
    <scope>NUCLEOTIDE SEQUENCE [LARGE SCALE GENOMIC DNA]</scope>
    <source>
        <strain evidence="6">Aurantiaca</strain>
        <strain evidence="9">aurantiaca</strain>
    </source>
</reference>
<dbReference type="GeneID" id="301312170"/>
<evidence type="ECO:0000256" key="1">
    <source>
        <dbReference type="ARBA" id="ARBA00008467"/>
    </source>
</evidence>
<evidence type="ECO:0000256" key="3">
    <source>
        <dbReference type="ARBA" id="ARBA00023315"/>
    </source>
</evidence>
<dbReference type="InterPro" id="IPR000794">
    <property type="entry name" value="Beta-ketoacyl_synthase"/>
</dbReference>
<dbReference type="EMBL" id="FMCT01000002">
    <property type="protein sequence ID" value="SCE82283.1"/>
    <property type="molecule type" value="Genomic_DNA"/>
</dbReference>
<keyword evidence="2 4" id="KW-0808">Transferase</keyword>
<protein>
    <submittedName>
        <fullName evidence="7">Act minimal PKS chain-length factor (CLF/KS beta)</fullName>
    </submittedName>
    <submittedName>
        <fullName evidence="6">Ketosynthase chain-length factor</fullName>
    </submittedName>
</protein>
<dbReference type="AlphaFoldDB" id="A0A1C4VE62"/>
<reference evidence="8" key="2">
    <citation type="submission" date="2016-06" db="EMBL/GenBank/DDBJ databases">
        <authorList>
            <person name="Varghese N."/>
            <person name="Submissions Spin"/>
        </authorList>
    </citation>
    <scope>NUCLEOTIDE SEQUENCE [LARGE SCALE GENOMIC DNA]</scope>
    <source>
        <strain evidence="8">DSM 43168</strain>
    </source>
</reference>
<dbReference type="Pfam" id="PF00109">
    <property type="entry name" value="ketoacyl-synt"/>
    <property type="match status" value="1"/>
</dbReference>
<evidence type="ECO:0000313" key="7">
    <source>
        <dbReference type="EMBL" id="SCE82283.1"/>
    </source>
</evidence>
<sequence length="414" mass="42533">MTDVVLTGLGVVAPTGSGTREFWASALSGTSGIAPISRFDPGRYPVRWAGEVRQFDPSDAIDRRVVVQTDLWTQFALVAARQALDHARLDLAVVDPFDVGVTTSASSGGNAFGQREIQALWANGPRFVGPYQSIAWFYAASTGQLSIAHGLRGPCAVVCTESAGGLDAVAHARAAVRQGCRVQVCGGTEAPISPYALTCQLRSGLLAEDGGYRPFARNTSGYLPGEGGAVVVLEDADHARERGASALGVLTGHAATFAGRNPGGPDDEEGWGRSAEALAAAIRLALADAALRPADIDVVFADGMGVPRADAAEADALRTVFGSRLDGIPVTVPKAGTGRAYSASAVVDLVTATLALATGAVPPTPGVAASDVAVDLDLVTDVARIVPLRHALLLARGFGGFTSALVLSSPERLN</sequence>
<dbReference type="Proteomes" id="UP000183585">
    <property type="component" value="Unassembled WGS sequence"/>
</dbReference>
<evidence type="ECO:0000313" key="6">
    <source>
        <dbReference type="EMBL" id="QLD25521.1"/>
    </source>
</evidence>
<evidence type="ECO:0000313" key="9">
    <source>
        <dbReference type="Proteomes" id="UP000509335"/>
    </source>
</evidence>
<dbReference type="InterPro" id="IPR014031">
    <property type="entry name" value="Ketoacyl_synth_C"/>
</dbReference>
<feature type="domain" description="Ketosynthase family 3 (KS3)" evidence="5">
    <location>
        <begin position="1"/>
        <end position="409"/>
    </location>
</feature>
<evidence type="ECO:0000259" key="5">
    <source>
        <dbReference type="PROSITE" id="PS52004"/>
    </source>
</evidence>
<evidence type="ECO:0000313" key="8">
    <source>
        <dbReference type="Proteomes" id="UP000183585"/>
    </source>
</evidence>
<keyword evidence="3" id="KW-0012">Acyltransferase</keyword>
<accession>A0A1C4VE62</accession>
<name>A0A1C4VE62_9ACTN</name>
<dbReference type="GO" id="GO:0004315">
    <property type="term" value="F:3-oxoacyl-[acyl-carrier-protein] synthase activity"/>
    <property type="evidence" value="ECO:0007669"/>
    <property type="project" value="TreeGrafter"/>
</dbReference>
<comment type="similarity">
    <text evidence="1 4">Belongs to the thiolase-like superfamily. Beta-ketoacyl-ACP synthases family.</text>
</comment>
<dbReference type="InterPro" id="IPR016039">
    <property type="entry name" value="Thiolase-like"/>
</dbReference>
<dbReference type="Proteomes" id="UP000509335">
    <property type="component" value="Chromosome"/>
</dbReference>
<dbReference type="PANTHER" id="PTHR11712:SF322">
    <property type="entry name" value="POLYKETIDE BETA-KETOACYL SYNTHASE 2-RELATED"/>
    <property type="match status" value="1"/>
</dbReference>
<dbReference type="Pfam" id="PF02801">
    <property type="entry name" value="Ketoacyl-synt_C"/>
    <property type="match status" value="1"/>
</dbReference>
<dbReference type="InterPro" id="IPR014030">
    <property type="entry name" value="Ketoacyl_synth_N"/>
</dbReference>
<organism evidence="7 8">
    <name type="scientific">Micromonospora carbonacea</name>
    <dbReference type="NCBI Taxonomy" id="47853"/>
    <lineage>
        <taxon>Bacteria</taxon>
        <taxon>Bacillati</taxon>
        <taxon>Actinomycetota</taxon>
        <taxon>Actinomycetes</taxon>
        <taxon>Micromonosporales</taxon>
        <taxon>Micromonosporaceae</taxon>
        <taxon>Micromonospora</taxon>
    </lineage>
</organism>
<evidence type="ECO:0000256" key="2">
    <source>
        <dbReference type="ARBA" id="ARBA00022679"/>
    </source>
</evidence>
<gene>
    <name evidence="7" type="ORF">GA0070563_102222</name>
    <name evidence="6" type="ORF">HXZ27_15995</name>
</gene>
<evidence type="ECO:0000256" key="4">
    <source>
        <dbReference type="RuleBase" id="RU003694"/>
    </source>
</evidence>
<dbReference type="PROSITE" id="PS52004">
    <property type="entry name" value="KS3_2"/>
    <property type="match status" value="1"/>
</dbReference>
<dbReference type="SMART" id="SM00825">
    <property type="entry name" value="PKS_KS"/>
    <property type="match status" value="1"/>
</dbReference>
<dbReference type="KEGG" id="mcab:HXZ27_15995"/>
<dbReference type="PANTHER" id="PTHR11712">
    <property type="entry name" value="POLYKETIDE SYNTHASE-RELATED"/>
    <property type="match status" value="1"/>
</dbReference>
<proteinExistence type="inferred from homology"/>
<dbReference type="InterPro" id="IPR020841">
    <property type="entry name" value="PKS_Beta-ketoAc_synthase_dom"/>
</dbReference>
<dbReference type="Gene3D" id="3.40.47.10">
    <property type="match status" value="2"/>
</dbReference>
<keyword evidence="8" id="KW-1185">Reference proteome</keyword>
<dbReference type="GO" id="GO:0006633">
    <property type="term" value="P:fatty acid biosynthetic process"/>
    <property type="evidence" value="ECO:0007669"/>
    <property type="project" value="TreeGrafter"/>
</dbReference>
<dbReference type="SUPFAM" id="SSF53901">
    <property type="entry name" value="Thiolase-like"/>
    <property type="match status" value="2"/>
</dbReference>
<dbReference type="EMBL" id="CP058322">
    <property type="protein sequence ID" value="QLD25521.1"/>
    <property type="molecule type" value="Genomic_DNA"/>
</dbReference>
<reference evidence="7" key="1">
    <citation type="submission" date="2016-06" db="EMBL/GenBank/DDBJ databases">
        <authorList>
            <person name="Kjaerup R.B."/>
            <person name="Dalgaard T.S."/>
            <person name="Juul-Madsen H.R."/>
        </authorList>
    </citation>
    <scope>NUCLEOTIDE SEQUENCE [LARGE SCALE GENOMIC DNA]</scope>
    <source>
        <strain evidence="7">DSM 43168</strain>
    </source>
</reference>